<evidence type="ECO:0000313" key="2">
    <source>
        <dbReference type="Proteomes" id="UP000177625"/>
    </source>
</evidence>
<proteinExistence type="predicted"/>
<evidence type="ECO:0000313" key="1">
    <source>
        <dbReference type="EMBL" id="CZT53486.1"/>
    </source>
</evidence>
<dbReference type="Proteomes" id="UP000177625">
    <property type="component" value="Unassembled WGS sequence"/>
</dbReference>
<dbReference type="EMBL" id="FJVC01000789">
    <property type="protein sequence ID" value="CZT53486.1"/>
    <property type="molecule type" value="Genomic_DNA"/>
</dbReference>
<name>A0A1E1MWN2_RHYSE</name>
<organism evidence="1 2">
    <name type="scientific">Rhynchosporium secalis</name>
    <name type="common">Barley scald fungus</name>
    <dbReference type="NCBI Taxonomy" id="38038"/>
    <lineage>
        <taxon>Eukaryota</taxon>
        <taxon>Fungi</taxon>
        <taxon>Dikarya</taxon>
        <taxon>Ascomycota</taxon>
        <taxon>Pezizomycotina</taxon>
        <taxon>Leotiomycetes</taxon>
        <taxon>Helotiales</taxon>
        <taxon>Ploettnerulaceae</taxon>
        <taxon>Rhynchosporium</taxon>
    </lineage>
</organism>
<dbReference type="SUPFAM" id="SSF75304">
    <property type="entry name" value="Amidase signature (AS) enzymes"/>
    <property type="match status" value="1"/>
</dbReference>
<dbReference type="AlphaFoldDB" id="A0A1E1MWN2"/>
<dbReference type="InterPro" id="IPR036928">
    <property type="entry name" value="AS_sf"/>
</dbReference>
<accession>A0A1E1MWN2</accession>
<keyword evidence="2" id="KW-1185">Reference proteome</keyword>
<gene>
    <name evidence="1" type="ORF">RSE6_15076</name>
</gene>
<reference evidence="2" key="1">
    <citation type="submission" date="2016-03" db="EMBL/GenBank/DDBJ databases">
        <authorList>
            <person name="Guldener U."/>
        </authorList>
    </citation>
    <scope>NUCLEOTIDE SEQUENCE [LARGE SCALE GENOMIC DNA]</scope>
</reference>
<protein>
    <recommendedName>
        <fullName evidence="3">Amidase domain-containing protein</fullName>
    </recommendedName>
</protein>
<sequence length="79" mass="8844">MYDNGPFTTVDIGPNIPFGITFIGRAYSEATIPRIAYAFEQLRLVREQIQLYKPPKTELAGFKNISPGHSKVQGNSDKE</sequence>
<evidence type="ECO:0008006" key="3">
    <source>
        <dbReference type="Google" id="ProtNLM"/>
    </source>
</evidence>